<dbReference type="EMBL" id="AZMM01018824">
    <property type="protein sequence ID" value="ETJ16655.1"/>
    <property type="molecule type" value="Genomic_DNA"/>
</dbReference>
<proteinExistence type="predicted"/>
<organism evidence="1">
    <name type="scientific">human gut metagenome</name>
    <dbReference type="NCBI Taxonomy" id="408170"/>
    <lineage>
        <taxon>unclassified sequences</taxon>
        <taxon>metagenomes</taxon>
        <taxon>organismal metagenomes</taxon>
    </lineage>
</organism>
<accession>W1WHR7</accession>
<name>W1WHR7_9ZZZZ</name>
<reference evidence="1" key="1">
    <citation type="submission" date="2013-12" db="EMBL/GenBank/DDBJ databases">
        <title>A Varibaculum cambriense genome reconstructed from a premature infant gut community with otherwise low bacterial novelty that shifts toward anaerobic metabolism during the third week of life.</title>
        <authorList>
            <person name="Brown C.T."/>
            <person name="Sharon I."/>
            <person name="Thomas B.C."/>
            <person name="Castelle C.J."/>
            <person name="Morowitz M.J."/>
            <person name="Banfield J.F."/>
        </authorList>
    </citation>
    <scope>NUCLEOTIDE SEQUENCE</scope>
</reference>
<gene>
    <name evidence="1" type="ORF">Q604_UNBc4C00043G0002</name>
</gene>
<protein>
    <submittedName>
        <fullName evidence="1">Uncharacterized protein</fullName>
    </submittedName>
</protein>
<comment type="caution">
    <text evidence="1">The sequence shown here is derived from an EMBL/GenBank/DDBJ whole genome shotgun (WGS) entry which is preliminary data.</text>
</comment>
<dbReference type="AlphaFoldDB" id="W1WHR7"/>
<sequence>NIYWYAKYDSTIDEDMQQYLIFGKIIEEYRRKWGSDEDKSYFLRKEEQKNIKLFEDIKEKIARSFKGGTYISREGIPSTW</sequence>
<feature type="non-terminal residue" evidence="1">
    <location>
        <position position="1"/>
    </location>
</feature>
<evidence type="ECO:0000313" key="1">
    <source>
        <dbReference type="EMBL" id="ETJ16655.1"/>
    </source>
</evidence>